<evidence type="ECO:0000256" key="4">
    <source>
        <dbReference type="ARBA" id="ARBA00023186"/>
    </source>
</evidence>
<dbReference type="InterPro" id="IPR020575">
    <property type="entry name" value="Hsp90_N"/>
</dbReference>
<keyword evidence="7" id="KW-1185">Reference proteome</keyword>
<evidence type="ECO:0000256" key="2">
    <source>
        <dbReference type="ARBA" id="ARBA00022741"/>
    </source>
</evidence>
<dbReference type="InterPro" id="IPR036890">
    <property type="entry name" value="HATPase_C_sf"/>
</dbReference>
<dbReference type="Gene3D" id="3.30.565.10">
    <property type="entry name" value="Histidine kinase-like ATPase, C-terminal domain"/>
    <property type="match status" value="1"/>
</dbReference>
<evidence type="ECO:0000256" key="1">
    <source>
        <dbReference type="ARBA" id="ARBA00008239"/>
    </source>
</evidence>
<comment type="similarity">
    <text evidence="1">Belongs to the heat shock protein 90 family.</text>
</comment>
<dbReference type="PANTHER" id="PTHR11528">
    <property type="entry name" value="HEAT SHOCK PROTEIN 90 FAMILY MEMBER"/>
    <property type="match status" value="1"/>
</dbReference>
<protein>
    <submittedName>
        <fullName evidence="6">HD domain-containing protein</fullName>
    </submittedName>
</protein>
<dbReference type="EMBL" id="WJBD01000001">
    <property type="protein sequence ID" value="MBC3886799.1"/>
    <property type="molecule type" value="Genomic_DNA"/>
</dbReference>
<dbReference type="GO" id="GO:0016887">
    <property type="term" value="F:ATP hydrolysis activity"/>
    <property type="evidence" value="ECO:0007669"/>
    <property type="project" value="InterPro"/>
</dbReference>
<keyword evidence="4" id="KW-0143">Chaperone</keyword>
<dbReference type="InterPro" id="IPR003607">
    <property type="entry name" value="HD/PDEase_dom"/>
</dbReference>
<proteinExistence type="inferred from homology"/>
<dbReference type="Pfam" id="PF24391">
    <property type="entry name" value="HD-CE"/>
    <property type="match status" value="1"/>
</dbReference>
<dbReference type="RefSeq" id="WP_148565436.1">
    <property type="nucleotide sequence ID" value="NZ_RXYA01000001.1"/>
</dbReference>
<dbReference type="Gene3D" id="1.10.3210.10">
    <property type="entry name" value="Hypothetical protein af1432"/>
    <property type="match status" value="1"/>
</dbReference>
<organism evidence="6 7">
    <name type="scientific">Acetobacterium paludosum</name>
    <dbReference type="NCBI Taxonomy" id="52693"/>
    <lineage>
        <taxon>Bacteria</taxon>
        <taxon>Bacillati</taxon>
        <taxon>Bacillota</taxon>
        <taxon>Clostridia</taxon>
        <taxon>Eubacteriales</taxon>
        <taxon>Eubacteriaceae</taxon>
        <taxon>Acetobacterium</taxon>
    </lineage>
</organism>
<reference evidence="6" key="2">
    <citation type="submission" date="2020-10" db="EMBL/GenBank/DDBJ databases">
        <title>Comparative genomics of the Acetobacterium genus.</title>
        <authorList>
            <person name="Marshall C."/>
            <person name="May H."/>
            <person name="Norman S."/>
        </authorList>
    </citation>
    <scope>NUCLEOTIDE SEQUENCE</scope>
    <source>
        <strain evidence="6">DER-2019</strain>
    </source>
</reference>
<feature type="domain" description="HD-CE" evidence="5">
    <location>
        <begin position="43"/>
        <end position="284"/>
    </location>
</feature>
<dbReference type="InterPro" id="IPR001404">
    <property type="entry name" value="Hsp90_fam"/>
</dbReference>
<sequence length="833" mass="97143">MKKDIYETQAYQLLKSRNSPFLDLIEKTYTYAFNFLPKINNVFSNYTGHGITHSIRVVEYMFDLCDEPKKLSDLEITISIFVALLHDIGMVASDDEIDNIKNEELNLEDRKYSLVLKKYGNEIIALQECIRPAHAKRSMCHIKNDMSETHFIIPGYTNVSFVDEVAQICAAHNENFEWITGQLLTDVVKGDYPVNSQYIALLLRIADYLDIDEERAPLYLYKFLNPKEYGDQEWLQHFVIENKDKIVYNNKTSCKNIEFYGVSSNPTIHRKLLKYFDLINDELKRAVELSETFQDQKYLLCIKPTILNKIRTKGFNFSDFRLSLDYKAVTSLLMGENIYGNAKYGLRELIQNSIDACKVMQEESKGKIEFTYNTYQPFISIILDRDRKQVSIFDNGRGMSLTILKKYFLNVGVSYYISDDYLLKGNKYVPIGNYGIGFLACFMLSDRVVVITKYYDDNQTNKIEFEKSSEYICLTYENTPRLHGTEIILDYDQFLQVFDNKVANIKKFIQDNFLYCDIPIRIIIAEEGNNQTEDIELHTISSICRNGIVLNSYLNDIEATVEFSYKGINFVQYLSDIDGNQSYIYQEQSNELIKEDELNRSYSLKEYTEDGTINYISVPIISSLEKENYEKAFDVLEDFNEVLEKIDYESIDILTLNKELYNVSSLVEHGEDCLVGEFCLKQLCHKTDHAYRIPTQVNMHNQKIIQGSGEKILPYNMDKFFRGEYLYIHTDQIYIKYVFISDVQLKVPYLLEGIQLKSAVINILNKNIIPTVSRNNINKQQNLELAYAIGKALHLWILDHGEFTNEEKILLKNFINTCYPKNNYCLRKNEMQN</sequence>
<dbReference type="AlphaFoldDB" id="A0A923HQ61"/>
<dbReference type="PRINTS" id="PR00775">
    <property type="entry name" value="HEATSHOCK90"/>
</dbReference>
<dbReference type="SUPFAM" id="SSF55874">
    <property type="entry name" value="ATPase domain of HSP90 chaperone/DNA topoisomerase II/histidine kinase"/>
    <property type="match status" value="1"/>
</dbReference>
<gene>
    <name evidence="6" type="ORF">GH810_00515</name>
</gene>
<dbReference type="OrthoDB" id="1837345at2"/>
<dbReference type="GO" id="GO:0051082">
    <property type="term" value="F:unfolded protein binding"/>
    <property type="evidence" value="ECO:0007669"/>
    <property type="project" value="InterPro"/>
</dbReference>
<evidence type="ECO:0000313" key="6">
    <source>
        <dbReference type="EMBL" id="MBC3886799.1"/>
    </source>
</evidence>
<evidence type="ECO:0000313" key="7">
    <source>
        <dbReference type="Proteomes" id="UP000616595"/>
    </source>
</evidence>
<dbReference type="Pfam" id="PF13589">
    <property type="entry name" value="HATPase_c_3"/>
    <property type="match status" value="1"/>
</dbReference>
<keyword evidence="2" id="KW-0547">Nucleotide-binding</keyword>
<reference evidence="6" key="1">
    <citation type="submission" date="2019-10" db="EMBL/GenBank/DDBJ databases">
        <authorList>
            <person name="Ross D.E."/>
            <person name="Gulliver D."/>
        </authorList>
    </citation>
    <scope>NUCLEOTIDE SEQUENCE</scope>
    <source>
        <strain evidence="6">DER-2019</strain>
    </source>
</reference>
<dbReference type="GO" id="GO:0005524">
    <property type="term" value="F:ATP binding"/>
    <property type="evidence" value="ECO:0007669"/>
    <property type="project" value="UniProtKB-KW"/>
</dbReference>
<accession>A0A923HQ61</accession>
<keyword evidence="3" id="KW-0067">ATP-binding</keyword>
<evidence type="ECO:0000256" key="3">
    <source>
        <dbReference type="ARBA" id="ARBA00022840"/>
    </source>
</evidence>
<dbReference type="Proteomes" id="UP000616595">
    <property type="component" value="Unassembled WGS sequence"/>
</dbReference>
<dbReference type="CDD" id="cd00077">
    <property type="entry name" value="HDc"/>
    <property type="match status" value="1"/>
</dbReference>
<name>A0A923HQ61_9FIRM</name>
<dbReference type="InterPro" id="IPR056471">
    <property type="entry name" value="HD-CE"/>
</dbReference>
<comment type="caution">
    <text evidence="6">The sequence shown here is derived from an EMBL/GenBank/DDBJ whole genome shotgun (WGS) entry which is preliminary data.</text>
</comment>
<dbReference type="SUPFAM" id="SSF109604">
    <property type="entry name" value="HD-domain/PDEase-like"/>
    <property type="match status" value="1"/>
</dbReference>
<dbReference type="GO" id="GO:0140662">
    <property type="term" value="F:ATP-dependent protein folding chaperone"/>
    <property type="evidence" value="ECO:0007669"/>
    <property type="project" value="InterPro"/>
</dbReference>
<evidence type="ECO:0000259" key="5">
    <source>
        <dbReference type="Pfam" id="PF24391"/>
    </source>
</evidence>